<dbReference type="InterPro" id="IPR003850">
    <property type="entry name" value="PurS"/>
</dbReference>
<protein>
    <recommendedName>
        <fullName evidence="8">Phosphoribosylformylglycinamidine synthase</fullName>
    </recommendedName>
</protein>
<comment type="caution">
    <text evidence="6">The sequence shown here is derived from an EMBL/GenBank/DDBJ whole genome shotgun (WGS) entry which is preliminary data.</text>
</comment>
<evidence type="ECO:0000256" key="2">
    <source>
        <dbReference type="ARBA" id="ARBA00022598"/>
    </source>
</evidence>
<evidence type="ECO:0008006" key="8">
    <source>
        <dbReference type="Google" id="ProtNLM"/>
    </source>
</evidence>
<accession>A0A2M7EAC2</accession>
<dbReference type="GO" id="GO:0005524">
    <property type="term" value="F:ATP binding"/>
    <property type="evidence" value="ECO:0007669"/>
    <property type="project" value="UniProtKB-KW"/>
</dbReference>
<dbReference type="Proteomes" id="UP000228886">
    <property type="component" value="Unassembled WGS sequence"/>
</dbReference>
<gene>
    <name evidence="6" type="ORF">COS11_00885</name>
</gene>
<keyword evidence="1" id="KW-0963">Cytoplasm</keyword>
<evidence type="ECO:0000256" key="1">
    <source>
        <dbReference type="ARBA" id="ARBA00022490"/>
    </source>
</evidence>
<keyword evidence="5" id="KW-0067">ATP-binding</keyword>
<dbReference type="SUPFAM" id="SSF82697">
    <property type="entry name" value="PurS-like"/>
    <property type="match status" value="2"/>
</dbReference>
<proteinExistence type="predicted"/>
<dbReference type="PANTHER" id="PTHR34696">
    <property type="entry name" value="PHOSPHORIBOSYLFORMYLGLYCINAMIDINE SYNTHASE SUBUNIT PURS"/>
    <property type="match status" value="1"/>
</dbReference>
<dbReference type="Pfam" id="PF02700">
    <property type="entry name" value="PurS"/>
    <property type="match status" value="2"/>
</dbReference>
<dbReference type="Gene3D" id="3.30.1280.10">
    <property type="entry name" value="Phosphoribosylformylglycinamidine synthase subunit PurS"/>
    <property type="match status" value="2"/>
</dbReference>
<keyword evidence="3" id="KW-0547">Nucleotide-binding</keyword>
<dbReference type="PANTHER" id="PTHR34696:SF1">
    <property type="entry name" value="PHOSPHORIBOSYLFORMYLGLYCINAMIDINE SYNTHASE SUBUNIT PURS"/>
    <property type="match status" value="1"/>
</dbReference>
<sequence length="154" mass="17526">METRVEVFLKKGINNSEAEGIKSDIQDLGIKKVREVITTQIYLIEGEISPSQKRLICENLLADHLIQEYHLNSKLKTQNSKLNPWIVEVWLKKGVTDTVAESAAKGIRDLGIKTIKNVKTGKKYLLFGSLSSKEIEIICQRLLVNKVIQNYFIK</sequence>
<keyword evidence="2" id="KW-0436">Ligase</keyword>
<evidence type="ECO:0000313" key="6">
    <source>
        <dbReference type="EMBL" id="PIV64687.1"/>
    </source>
</evidence>
<organism evidence="6 7">
    <name type="scientific">bacterium (Candidatus Ratteibacteria) CG01_land_8_20_14_3_00_40_19</name>
    <dbReference type="NCBI Taxonomy" id="2014290"/>
    <lineage>
        <taxon>Bacteria</taxon>
        <taxon>Candidatus Ratteibacteria</taxon>
    </lineage>
</organism>
<dbReference type="AlphaFoldDB" id="A0A2M7EAC2"/>
<dbReference type="EMBL" id="PETL01000045">
    <property type="protein sequence ID" value="PIV64687.1"/>
    <property type="molecule type" value="Genomic_DNA"/>
</dbReference>
<dbReference type="GO" id="GO:0016874">
    <property type="term" value="F:ligase activity"/>
    <property type="evidence" value="ECO:0007669"/>
    <property type="project" value="UniProtKB-KW"/>
</dbReference>
<dbReference type="GO" id="GO:0006164">
    <property type="term" value="P:purine nucleotide biosynthetic process"/>
    <property type="evidence" value="ECO:0007669"/>
    <property type="project" value="UniProtKB-KW"/>
</dbReference>
<dbReference type="InterPro" id="IPR036604">
    <property type="entry name" value="PurS-like_sf"/>
</dbReference>
<reference evidence="7" key="1">
    <citation type="submission" date="2017-09" db="EMBL/GenBank/DDBJ databases">
        <title>Depth-based differentiation of microbial function through sediment-hosted aquifers and enrichment of novel symbionts in the deep terrestrial subsurface.</title>
        <authorList>
            <person name="Probst A.J."/>
            <person name="Ladd B."/>
            <person name="Jarett J.K."/>
            <person name="Geller-Mcgrath D.E."/>
            <person name="Sieber C.M.K."/>
            <person name="Emerson J.B."/>
            <person name="Anantharaman K."/>
            <person name="Thomas B.C."/>
            <person name="Malmstrom R."/>
            <person name="Stieglmeier M."/>
            <person name="Klingl A."/>
            <person name="Woyke T."/>
            <person name="Ryan C.M."/>
            <person name="Banfield J.F."/>
        </authorList>
    </citation>
    <scope>NUCLEOTIDE SEQUENCE [LARGE SCALE GENOMIC DNA]</scope>
</reference>
<keyword evidence="4" id="KW-0658">Purine biosynthesis</keyword>
<evidence type="ECO:0000313" key="7">
    <source>
        <dbReference type="Proteomes" id="UP000228886"/>
    </source>
</evidence>
<evidence type="ECO:0000256" key="5">
    <source>
        <dbReference type="ARBA" id="ARBA00022840"/>
    </source>
</evidence>
<evidence type="ECO:0000256" key="4">
    <source>
        <dbReference type="ARBA" id="ARBA00022755"/>
    </source>
</evidence>
<evidence type="ECO:0000256" key="3">
    <source>
        <dbReference type="ARBA" id="ARBA00022741"/>
    </source>
</evidence>
<name>A0A2M7EAC2_9BACT</name>